<keyword evidence="3" id="KW-1185">Reference proteome</keyword>
<dbReference type="GeneID" id="88173500"/>
<sequence length="442" mass="49847">MKSAIFQGRQSLQPRTAHKNIARKRPQTQSPQIGPSHGPSFSSWSLDDLITNYTVSGSLPTPLSPTLPPRFDLKKFEPEDNEHEEDDDSNDSDIEGIPLLPPASQGPKIVQPTPKAPAKVKSIPTQSAPQPIVTKSGNVKILNKLHDLERPRLLVRINYKALLSRLKSKFTVKSGDESNATKSVETPRKEPEIKGKKELDVRHTNPWLKTVKDLQTQCDRVAKTDFFFSVVLQFDSIMCSVIANLAEEKLKLSRSILIDRWQHIHSSIPLFVSRIEKHLKTNTVSDKMKSMLSFLVAILAIARALILKRVNYQLELQVDQHNKDNGLDSKQKICDLQRQVIENHHKMEDNFAQSQSFFSLSPPPATVFPHSWHNRASSIPRPSGLILCPSSDKYFLPLGSYSDIREALAYLHCCVREFGEIFGSEINGGVRYTLQSGQKRPR</sequence>
<evidence type="ECO:0000313" key="2">
    <source>
        <dbReference type="EMBL" id="WPK25132.1"/>
    </source>
</evidence>
<feature type="compositionally biased region" description="Basic residues" evidence="1">
    <location>
        <begin position="16"/>
        <end position="26"/>
    </location>
</feature>
<feature type="region of interest" description="Disordered" evidence="1">
    <location>
        <begin position="1"/>
        <end position="131"/>
    </location>
</feature>
<gene>
    <name evidence="2" type="ORF">PUMCH_002435</name>
</gene>
<dbReference type="KEGG" id="asau:88173500"/>
<reference evidence="2 3" key="1">
    <citation type="submission" date="2023-10" db="EMBL/GenBank/DDBJ databases">
        <title>Draft Genome Sequence of Candida saopaulonensis from a very Premature Infant with Sepsis.</title>
        <authorList>
            <person name="Ning Y."/>
            <person name="Dai R."/>
            <person name="Xiao M."/>
            <person name="Xu Y."/>
            <person name="Yan Q."/>
            <person name="Zhang L."/>
        </authorList>
    </citation>
    <scope>NUCLEOTIDE SEQUENCE [LARGE SCALE GENOMIC DNA]</scope>
    <source>
        <strain evidence="2 3">19XY460</strain>
    </source>
</reference>
<dbReference type="Proteomes" id="UP001338582">
    <property type="component" value="Chromosome 3"/>
</dbReference>
<feature type="compositionally biased region" description="Acidic residues" evidence="1">
    <location>
        <begin position="79"/>
        <end position="94"/>
    </location>
</feature>
<proteinExistence type="predicted"/>
<dbReference type="AlphaFoldDB" id="A0AAX4H9K0"/>
<dbReference type="RefSeq" id="XP_062877515.1">
    <property type="nucleotide sequence ID" value="XM_063021445.1"/>
</dbReference>
<evidence type="ECO:0000313" key="3">
    <source>
        <dbReference type="Proteomes" id="UP001338582"/>
    </source>
</evidence>
<feature type="compositionally biased region" description="Polar residues" evidence="1">
    <location>
        <begin position="27"/>
        <end position="57"/>
    </location>
</feature>
<evidence type="ECO:0000256" key="1">
    <source>
        <dbReference type="SAM" id="MobiDB-lite"/>
    </source>
</evidence>
<protein>
    <submittedName>
        <fullName evidence="2">Uncharacterized protein</fullName>
    </submittedName>
</protein>
<accession>A0AAX4H9K0</accession>
<dbReference type="EMBL" id="CP138896">
    <property type="protein sequence ID" value="WPK25132.1"/>
    <property type="molecule type" value="Genomic_DNA"/>
</dbReference>
<organism evidence="2 3">
    <name type="scientific">Australozyma saopauloensis</name>
    <dbReference type="NCBI Taxonomy" id="291208"/>
    <lineage>
        <taxon>Eukaryota</taxon>
        <taxon>Fungi</taxon>
        <taxon>Dikarya</taxon>
        <taxon>Ascomycota</taxon>
        <taxon>Saccharomycotina</taxon>
        <taxon>Pichiomycetes</taxon>
        <taxon>Metschnikowiaceae</taxon>
        <taxon>Australozyma</taxon>
    </lineage>
</organism>
<name>A0AAX4H9K0_9ASCO</name>